<dbReference type="PANTHER" id="PTHR43708">
    <property type="entry name" value="CONSERVED EXPRESSED OXIDOREDUCTASE (EUROFUNG)"/>
    <property type="match status" value="1"/>
</dbReference>
<dbReference type="GO" id="GO:0000166">
    <property type="term" value="F:nucleotide binding"/>
    <property type="evidence" value="ECO:0007669"/>
    <property type="project" value="InterPro"/>
</dbReference>
<protein>
    <recommendedName>
        <fullName evidence="3">Gfo/Idh/MocA-like oxidoreductase N-terminal domain-containing protein</fullName>
    </recommendedName>
</protein>
<evidence type="ECO:0000313" key="5">
    <source>
        <dbReference type="Proteomes" id="UP000178577"/>
    </source>
</evidence>
<dbReference type="EMBL" id="MFAY01000041">
    <property type="protein sequence ID" value="OGD88344.1"/>
    <property type="molecule type" value="Genomic_DNA"/>
</dbReference>
<dbReference type="Gene3D" id="3.40.50.720">
    <property type="entry name" value="NAD(P)-binding Rossmann-like Domain"/>
    <property type="match status" value="1"/>
</dbReference>
<reference evidence="4 5" key="1">
    <citation type="journal article" date="2016" name="Nat. Commun.">
        <title>Thousands of microbial genomes shed light on interconnected biogeochemical processes in an aquifer system.</title>
        <authorList>
            <person name="Anantharaman K."/>
            <person name="Brown C.T."/>
            <person name="Hug L.A."/>
            <person name="Sharon I."/>
            <person name="Castelle C.J."/>
            <person name="Probst A.J."/>
            <person name="Thomas B.C."/>
            <person name="Singh A."/>
            <person name="Wilkins M.J."/>
            <person name="Karaoz U."/>
            <person name="Brodie E.L."/>
            <person name="Williams K.H."/>
            <person name="Hubbard S.S."/>
            <person name="Banfield J.F."/>
        </authorList>
    </citation>
    <scope>NUCLEOTIDE SEQUENCE [LARGE SCALE GENOMIC DNA]</scope>
</reference>
<evidence type="ECO:0000259" key="3">
    <source>
        <dbReference type="Pfam" id="PF01408"/>
    </source>
</evidence>
<proteinExistence type="inferred from homology"/>
<dbReference type="InterPro" id="IPR051317">
    <property type="entry name" value="Gfo/Idh/MocA_oxidoreduct"/>
</dbReference>
<evidence type="ECO:0000256" key="1">
    <source>
        <dbReference type="ARBA" id="ARBA00010928"/>
    </source>
</evidence>
<evidence type="ECO:0000256" key="2">
    <source>
        <dbReference type="ARBA" id="ARBA00023002"/>
    </source>
</evidence>
<name>A0A1F5G944_9BACT</name>
<dbReference type="InterPro" id="IPR000683">
    <property type="entry name" value="Gfo/Idh/MocA-like_OxRdtase_N"/>
</dbReference>
<dbReference type="InterPro" id="IPR036291">
    <property type="entry name" value="NAD(P)-bd_dom_sf"/>
</dbReference>
<dbReference type="AlphaFoldDB" id="A0A1F5G944"/>
<dbReference type="Proteomes" id="UP000178577">
    <property type="component" value="Unassembled WGS sequence"/>
</dbReference>
<feature type="domain" description="Gfo/Idh/MocA-like oxidoreductase N-terminal" evidence="3">
    <location>
        <begin position="31"/>
        <end position="140"/>
    </location>
</feature>
<dbReference type="SUPFAM" id="SSF51735">
    <property type="entry name" value="NAD(P)-binding Rossmann-fold domains"/>
    <property type="match status" value="1"/>
</dbReference>
<keyword evidence="2" id="KW-0560">Oxidoreductase</keyword>
<dbReference type="PANTHER" id="PTHR43708:SF5">
    <property type="entry name" value="CONSERVED EXPRESSED OXIDOREDUCTASE (EUROFUNG)-RELATED"/>
    <property type="match status" value="1"/>
</dbReference>
<evidence type="ECO:0000313" key="4">
    <source>
        <dbReference type="EMBL" id="OGD88344.1"/>
    </source>
</evidence>
<dbReference type="Gene3D" id="3.30.360.10">
    <property type="entry name" value="Dihydrodipicolinate Reductase, domain 2"/>
    <property type="match status" value="1"/>
</dbReference>
<dbReference type="SUPFAM" id="SSF55347">
    <property type="entry name" value="Glyceraldehyde-3-phosphate dehydrogenase-like, C-terminal domain"/>
    <property type="match status" value="1"/>
</dbReference>
<gene>
    <name evidence="4" type="ORF">A2693_02715</name>
</gene>
<comment type="similarity">
    <text evidence="1">Belongs to the Gfo/Idh/MocA family.</text>
</comment>
<sequence length="325" mass="36671">MKKISTGIIGLGRITHGYEDDPHVVSRMKYPTHLSAIKAIDDFELVAASDESATAREVFKGKVDHQVAIYSSAKKLISSQKLDLLVVATNTNSHIQICDLAIDAGIKFILCEKPISYSYQSAKRIVDKAKKHNVGFAVNYFRGFTDSYIRLIESIKEGKFGRVQSINCKYTKGLYNNGSHFINLLLKISPDVKSAQGFFDRAASKETDKTMDCVISFRDGFNAFIQGLDYKFFNLFEMDILLENGRINIQNDKLNLYRVERSSNFLTRSRQSGFFVDISGGLLPVYKNIDNYFLGKKNNIVWGEEALAALKIIALIERNSKWGKN</sequence>
<dbReference type="GO" id="GO:0016491">
    <property type="term" value="F:oxidoreductase activity"/>
    <property type="evidence" value="ECO:0007669"/>
    <property type="project" value="UniProtKB-KW"/>
</dbReference>
<dbReference type="Pfam" id="PF01408">
    <property type="entry name" value="GFO_IDH_MocA"/>
    <property type="match status" value="1"/>
</dbReference>
<accession>A0A1F5G944</accession>
<comment type="caution">
    <text evidence="4">The sequence shown here is derived from an EMBL/GenBank/DDBJ whole genome shotgun (WGS) entry which is preliminary data.</text>
</comment>
<organism evidence="4 5">
    <name type="scientific">Candidatus Curtissbacteria bacterium RIFCSPHIGHO2_01_FULL_40_12</name>
    <dbReference type="NCBI Taxonomy" id="1797710"/>
    <lineage>
        <taxon>Bacteria</taxon>
        <taxon>Candidatus Curtissiibacteriota</taxon>
    </lineage>
</organism>